<organism evidence="1 2">
    <name type="scientific">Steinernema hermaphroditum</name>
    <dbReference type="NCBI Taxonomy" id="289476"/>
    <lineage>
        <taxon>Eukaryota</taxon>
        <taxon>Metazoa</taxon>
        <taxon>Ecdysozoa</taxon>
        <taxon>Nematoda</taxon>
        <taxon>Chromadorea</taxon>
        <taxon>Rhabditida</taxon>
        <taxon>Tylenchina</taxon>
        <taxon>Panagrolaimomorpha</taxon>
        <taxon>Strongyloidoidea</taxon>
        <taxon>Steinernematidae</taxon>
        <taxon>Steinernema</taxon>
    </lineage>
</organism>
<protein>
    <submittedName>
        <fullName evidence="1">Uncharacterized protein</fullName>
    </submittedName>
</protein>
<accession>A0AA39IAN4</accession>
<dbReference type="EMBL" id="JAUCMV010000002">
    <property type="protein sequence ID" value="KAK0419713.1"/>
    <property type="molecule type" value="Genomic_DNA"/>
</dbReference>
<keyword evidence="2" id="KW-1185">Reference proteome</keyword>
<gene>
    <name evidence="1" type="ORF">QR680_014282</name>
</gene>
<reference evidence="1" key="1">
    <citation type="submission" date="2023-06" db="EMBL/GenBank/DDBJ databases">
        <title>Genomic analysis of the entomopathogenic nematode Steinernema hermaphroditum.</title>
        <authorList>
            <person name="Schwarz E.M."/>
            <person name="Heppert J.K."/>
            <person name="Baniya A."/>
            <person name="Schwartz H.T."/>
            <person name="Tan C.-H."/>
            <person name="Antoshechkin I."/>
            <person name="Sternberg P.W."/>
            <person name="Goodrich-Blair H."/>
            <person name="Dillman A.R."/>
        </authorList>
    </citation>
    <scope>NUCLEOTIDE SEQUENCE</scope>
    <source>
        <strain evidence="1">PS9179</strain>
        <tissue evidence="1">Whole animal</tissue>
    </source>
</reference>
<dbReference type="Proteomes" id="UP001175271">
    <property type="component" value="Unassembled WGS sequence"/>
</dbReference>
<sequence>MNFVPSLFARGVVDALSEYALHEMLKLTGSFYKHAFRAKSSRTALQICLNGKNLVEKQILYLHKKGETTVSRDLRELAVLVNCWSAHPDEETKKLIRNLQSKVFDFRMVITQNDLPSDFLKLALTWMIRTLDITLPPRAPIVDFLFSLAAKKQLYRIHVKHPCETSQCSKLNEIYMMLLQQDQFQVLETRHFSIPIYEYWLRNPYVFRGKKLQYMNWTNSNASNYSKEFVRTNEFRFTDKNAYLREYTLAHSDGVSKMLMYGYSEMRLQSAKDNLFASLCNVKEVVFM</sequence>
<comment type="caution">
    <text evidence="1">The sequence shown here is derived from an EMBL/GenBank/DDBJ whole genome shotgun (WGS) entry which is preliminary data.</text>
</comment>
<dbReference type="AlphaFoldDB" id="A0AA39IAN4"/>
<evidence type="ECO:0000313" key="1">
    <source>
        <dbReference type="EMBL" id="KAK0419713.1"/>
    </source>
</evidence>
<evidence type="ECO:0000313" key="2">
    <source>
        <dbReference type="Proteomes" id="UP001175271"/>
    </source>
</evidence>
<name>A0AA39IAN4_9BILA</name>
<proteinExistence type="predicted"/>